<comment type="caution">
    <text evidence="1">The sequence shown here is derived from an EMBL/GenBank/DDBJ whole genome shotgun (WGS) entry which is preliminary data.</text>
</comment>
<dbReference type="RefSeq" id="WP_123132391.1">
    <property type="nucleotide sequence ID" value="NZ_RJJE01000007.1"/>
</dbReference>
<proteinExistence type="predicted"/>
<evidence type="ECO:0008006" key="3">
    <source>
        <dbReference type="Google" id="ProtNLM"/>
    </source>
</evidence>
<dbReference type="AlphaFoldDB" id="A0A3M9N1E6"/>
<name>A0A3M9N1E6_9BACT</name>
<dbReference type="Proteomes" id="UP000271010">
    <property type="component" value="Unassembled WGS sequence"/>
</dbReference>
<dbReference type="SUPFAM" id="SSF51197">
    <property type="entry name" value="Clavaminate synthase-like"/>
    <property type="match status" value="1"/>
</dbReference>
<accession>A0A3M9N1E6</accession>
<organism evidence="1 2">
    <name type="scientific">Rufibacter immobilis</name>
    <dbReference type="NCBI Taxonomy" id="1348778"/>
    <lineage>
        <taxon>Bacteria</taxon>
        <taxon>Pseudomonadati</taxon>
        <taxon>Bacteroidota</taxon>
        <taxon>Cytophagia</taxon>
        <taxon>Cytophagales</taxon>
        <taxon>Hymenobacteraceae</taxon>
        <taxon>Rufibacter</taxon>
    </lineage>
</organism>
<dbReference type="Gene3D" id="2.60.120.620">
    <property type="entry name" value="q2cbj1_9rhob like domain"/>
    <property type="match status" value="1"/>
</dbReference>
<dbReference type="EMBL" id="RJJE01000007">
    <property type="protein sequence ID" value="RNI30848.1"/>
    <property type="molecule type" value="Genomic_DNA"/>
</dbReference>
<dbReference type="OrthoDB" id="870003at2"/>
<sequence length="268" mass="30600">MTNKHNPSKVTIDGERAYGEDIVLLHQHDNLILHTDWNDDGYLVAPLFNSAKEWNNLIEGLASIFFEGIRLAGINIPSNFQIEHYHHLVKDNQILHLQVMAYTKLLQLHQFPTDVRKLTSRVSDLVGVKLKAHNPQTNEQVFHLRVIRPGYSDFNPLHRDVWLDIYRDCVNIYVPVAGSTSESSLPVVPGSHYWPESEVERTIAGAVMNGSKYNVPGLTGAKKELNLIRPNPLFNEILVFSPYLIHGGAANLNYDQTRVSLEMRFWRE</sequence>
<evidence type="ECO:0000313" key="1">
    <source>
        <dbReference type="EMBL" id="RNI30848.1"/>
    </source>
</evidence>
<gene>
    <name evidence="1" type="ORF">EFA69_07020</name>
</gene>
<evidence type="ECO:0000313" key="2">
    <source>
        <dbReference type="Proteomes" id="UP000271010"/>
    </source>
</evidence>
<reference evidence="1 2" key="1">
    <citation type="submission" date="2018-11" db="EMBL/GenBank/DDBJ databases">
        <title>Rufibacter latericius sp. nov., isolated from water in Baiyang Lake.</title>
        <authorList>
            <person name="Yang Y."/>
        </authorList>
    </citation>
    <scope>NUCLEOTIDE SEQUENCE [LARGE SCALE GENOMIC DNA]</scope>
    <source>
        <strain evidence="1 2">MCC P1</strain>
    </source>
</reference>
<protein>
    <recommendedName>
        <fullName evidence="3">Phytanoyl-CoA dioxygenase</fullName>
    </recommendedName>
</protein>
<keyword evidence="2" id="KW-1185">Reference proteome</keyword>